<accession>A0A1M5A220</accession>
<evidence type="ECO:0000313" key="3">
    <source>
        <dbReference type="EMBL" id="SHF23966.1"/>
    </source>
</evidence>
<dbReference type="AlphaFoldDB" id="A0A1M5A220"/>
<keyword evidence="2" id="KW-1133">Transmembrane helix</keyword>
<dbReference type="Proteomes" id="UP000184108">
    <property type="component" value="Unassembled WGS sequence"/>
</dbReference>
<proteinExistence type="predicted"/>
<feature type="transmembrane region" description="Helical" evidence="2">
    <location>
        <begin position="21"/>
        <end position="38"/>
    </location>
</feature>
<gene>
    <name evidence="3" type="ORF">SAMN02787073_1766</name>
</gene>
<name>A0A1M5A220_9FLAO</name>
<keyword evidence="2" id="KW-0472">Membrane</keyword>
<dbReference type="EMBL" id="FQVE01000002">
    <property type="protein sequence ID" value="SHF23966.1"/>
    <property type="molecule type" value="Genomic_DNA"/>
</dbReference>
<sequence>MKVEIKLRLIRVFTNLDWGKYVLYIKFFFYIFTGQTNRKYMSSNREKKLNKSDVRIGIWKFILSFAVLSVVSFLCLLLFFKSYTIQREGIAREADAYKELMRRSDALRDQVENIYENMEHYDISKVQNDVFLRTSIMDDVANAKNIMGKDSVDNFKHYAVLMKQIGAMLKLKGDIMEVEYKKKIVLRDLEECISKVDRANNQLKKDPTRHFTGSKGK</sequence>
<evidence type="ECO:0000256" key="2">
    <source>
        <dbReference type="SAM" id="Phobius"/>
    </source>
</evidence>
<dbReference type="Pfam" id="PF17561">
    <property type="entry name" value="TssO"/>
    <property type="match status" value="1"/>
</dbReference>
<feature type="coiled-coil region" evidence="1">
    <location>
        <begin position="90"/>
        <end position="117"/>
    </location>
</feature>
<protein>
    <submittedName>
        <fullName evidence="3">Uncharacterized protein</fullName>
    </submittedName>
</protein>
<evidence type="ECO:0000313" key="4">
    <source>
        <dbReference type="Proteomes" id="UP000184108"/>
    </source>
</evidence>
<reference evidence="4" key="1">
    <citation type="submission" date="2016-11" db="EMBL/GenBank/DDBJ databases">
        <authorList>
            <person name="Varghese N."/>
            <person name="Submissions S."/>
        </authorList>
    </citation>
    <scope>NUCLEOTIDE SEQUENCE [LARGE SCALE GENOMIC DNA]</scope>
    <source>
        <strain evidence="4">YR203</strain>
    </source>
</reference>
<keyword evidence="1" id="KW-0175">Coiled coil</keyword>
<evidence type="ECO:0000256" key="1">
    <source>
        <dbReference type="SAM" id="Coils"/>
    </source>
</evidence>
<keyword evidence="2" id="KW-0812">Transmembrane</keyword>
<organism evidence="3 4">
    <name type="scientific">Chryseobacterium vrystaatense</name>
    <dbReference type="NCBI Taxonomy" id="307480"/>
    <lineage>
        <taxon>Bacteria</taxon>
        <taxon>Pseudomonadati</taxon>
        <taxon>Bacteroidota</taxon>
        <taxon>Flavobacteriia</taxon>
        <taxon>Flavobacteriales</taxon>
        <taxon>Weeksellaceae</taxon>
        <taxon>Chryseobacterium group</taxon>
        <taxon>Chryseobacterium</taxon>
    </lineage>
</organism>
<dbReference type="InterPro" id="IPR039449">
    <property type="entry name" value="TssO"/>
</dbReference>
<feature type="transmembrane region" description="Helical" evidence="2">
    <location>
        <begin position="58"/>
        <end position="80"/>
    </location>
</feature>